<feature type="compositionally biased region" description="Basic residues" evidence="1">
    <location>
        <begin position="79"/>
        <end position="93"/>
    </location>
</feature>
<evidence type="ECO:0000313" key="3">
    <source>
        <dbReference type="EMBL" id="AOZ05985.1"/>
    </source>
</evidence>
<evidence type="ECO:0000256" key="2">
    <source>
        <dbReference type="SAM" id="SignalP"/>
    </source>
</evidence>
<sequence>MRAKLAALPAVCAAACLSLAQPVLAAGPKDSPNPADRYDYNLRSGKGGPDGSGGKFDPYTQGANSSTKSSLADASAPQAKKKAGTKSHGKKGARQPAKASEAGAS</sequence>
<evidence type="ECO:0000313" key="4">
    <source>
        <dbReference type="Proteomes" id="UP000177515"/>
    </source>
</evidence>
<protein>
    <recommendedName>
        <fullName evidence="5">Amino acid ABC transporter permease</fullName>
    </recommendedName>
</protein>
<feature type="compositionally biased region" description="Polar residues" evidence="1">
    <location>
        <begin position="61"/>
        <end position="72"/>
    </location>
</feature>
<name>A0ABN4TLG9_9BURK</name>
<feature type="region of interest" description="Disordered" evidence="1">
    <location>
        <begin position="24"/>
        <end position="105"/>
    </location>
</feature>
<gene>
    <name evidence="3" type="ORF">BKK80_09185</name>
</gene>
<feature type="compositionally biased region" description="Gly residues" evidence="1">
    <location>
        <begin position="45"/>
        <end position="54"/>
    </location>
</feature>
<feature type="chain" id="PRO_5046964419" description="Amino acid ABC transporter permease" evidence="2">
    <location>
        <begin position="26"/>
        <end position="105"/>
    </location>
</feature>
<reference evidence="3 4" key="1">
    <citation type="submission" date="2016-10" db="EMBL/GenBank/DDBJ databases">
        <title>Complete genome sequences of three Cupriavidus strains isolated from various Malaysian environments.</title>
        <authorList>
            <person name="Abdullah A.A.-A."/>
            <person name="Shafie N.A.H."/>
            <person name="Lau N.S."/>
        </authorList>
    </citation>
    <scope>NUCLEOTIDE SEQUENCE [LARGE SCALE GENOMIC DNA]</scope>
    <source>
        <strain evidence="3 4">USMAA1020</strain>
    </source>
</reference>
<dbReference type="RefSeq" id="WP_071012177.1">
    <property type="nucleotide sequence ID" value="NZ_CP017754.1"/>
</dbReference>
<accession>A0ABN4TLG9</accession>
<proteinExistence type="predicted"/>
<evidence type="ECO:0008006" key="5">
    <source>
        <dbReference type="Google" id="ProtNLM"/>
    </source>
</evidence>
<keyword evidence="2" id="KW-0732">Signal</keyword>
<evidence type="ECO:0000256" key="1">
    <source>
        <dbReference type="SAM" id="MobiDB-lite"/>
    </source>
</evidence>
<feature type="signal peptide" evidence="2">
    <location>
        <begin position="1"/>
        <end position="25"/>
    </location>
</feature>
<dbReference type="Proteomes" id="UP000177515">
    <property type="component" value="Chromosome 1"/>
</dbReference>
<dbReference type="EMBL" id="CP017754">
    <property type="protein sequence ID" value="AOZ05985.1"/>
    <property type="molecule type" value="Genomic_DNA"/>
</dbReference>
<keyword evidence="4" id="KW-1185">Reference proteome</keyword>
<organism evidence="3 4">
    <name type="scientific">Cupriavidus malaysiensis</name>
    <dbReference type="NCBI Taxonomy" id="367825"/>
    <lineage>
        <taxon>Bacteria</taxon>
        <taxon>Pseudomonadati</taxon>
        <taxon>Pseudomonadota</taxon>
        <taxon>Betaproteobacteria</taxon>
        <taxon>Burkholderiales</taxon>
        <taxon>Burkholderiaceae</taxon>
        <taxon>Cupriavidus</taxon>
    </lineage>
</organism>